<organism evidence="1 2">
    <name type="scientific">Peronosclerospora sorghi</name>
    <dbReference type="NCBI Taxonomy" id="230839"/>
    <lineage>
        <taxon>Eukaryota</taxon>
        <taxon>Sar</taxon>
        <taxon>Stramenopiles</taxon>
        <taxon>Oomycota</taxon>
        <taxon>Peronosporomycetes</taxon>
        <taxon>Peronosporales</taxon>
        <taxon>Peronosporaceae</taxon>
        <taxon>Peronosclerospora</taxon>
    </lineage>
</organism>
<dbReference type="EMBL" id="CM047583">
    <property type="protein sequence ID" value="KAI9912618.1"/>
    <property type="molecule type" value="Genomic_DNA"/>
</dbReference>
<dbReference type="Proteomes" id="UP001163321">
    <property type="component" value="Chromosome 4"/>
</dbReference>
<keyword evidence="2" id="KW-1185">Reference proteome</keyword>
<protein>
    <submittedName>
        <fullName evidence="1">Uncharacterized protein</fullName>
    </submittedName>
</protein>
<sequence length="151" mass="17595">MTSFNTSFTVAVAFIREETKPYYYRWSLDHVADLYGQSSMAITITTDRELALMNALPHKNVLANCKKYFSTAEDWKKFENAWTSVIQSASLDQFNAQWTALRQMYGAIPAILEYLKTRWISYKERFVSAWTNQVTHLAMSAPREQRDNIQC</sequence>
<proteinExistence type="predicted"/>
<evidence type="ECO:0000313" key="2">
    <source>
        <dbReference type="Proteomes" id="UP001163321"/>
    </source>
</evidence>
<comment type="caution">
    <text evidence="1">The sequence shown here is derived from an EMBL/GenBank/DDBJ whole genome shotgun (WGS) entry which is preliminary data.</text>
</comment>
<accession>A0ACC0W3V0</accession>
<reference evidence="1 2" key="1">
    <citation type="journal article" date="2022" name="bioRxiv">
        <title>The genome of the oomycete Peronosclerospora sorghi, a cosmopolitan pathogen of maize and sorghum, is inflated with dispersed pseudogenes.</title>
        <authorList>
            <person name="Fletcher K."/>
            <person name="Martin F."/>
            <person name="Isakeit T."/>
            <person name="Cavanaugh K."/>
            <person name="Magill C."/>
            <person name="Michelmore R."/>
        </authorList>
    </citation>
    <scope>NUCLEOTIDE SEQUENCE [LARGE SCALE GENOMIC DNA]</scope>
    <source>
        <strain evidence="1">P6</strain>
    </source>
</reference>
<gene>
    <name evidence="1" type="ORF">PsorP6_006200</name>
</gene>
<name>A0ACC0W3V0_9STRA</name>
<evidence type="ECO:0000313" key="1">
    <source>
        <dbReference type="EMBL" id="KAI9912618.1"/>
    </source>
</evidence>